<protein>
    <submittedName>
        <fullName evidence="4">TetR/AcrR family transcriptional regulator</fullName>
    </submittedName>
</protein>
<proteinExistence type="predicted"/>
<dbReference type="PROSITE" id="PS50977">
    <property type="entry name" value="HTH_TETR_2"/>
    <property type="match status" value="1"/>
</dbReference>
<dbReference type="InterPro" id="IPR009057">
    <property type="entry name" value="Homeodomain-like_sf"/>
</dbReference>
<dbReference type="AlphaFoldDB" id="A0A4U0YNG9"/>
<comment type="caution">
    <text evidence="4">The sequence shown here is derived from an EMBL/GenBank/DDBJ whole genome shotgun (WGS) entry which is preliminary data.</text>
</comment>
<dbReference type="SUPFAM" id="SSF48498">
    <property type="entry name" value="Tetracyclin repressor-like, C-terminal domain"/>
    <property type="match status" value="1"/>
</dbReference>
<evidence type="ECO:0000259" key="3">
    <source>
        <dbReference type="PROSITE" id="PS50977"/>
    </source>
</evidence>
<accession>A0A4U0YNG9</accession>
<dbReference type="GO" id="GO:0000976">
    <property type="term" value="F:transcription cis-regulatory region binding"/>
    <property type="evidence" value="ECO:0007669"/>
    <property type="project" value="TreeGrafter"/>
</dbReference>
<feature type="DNA-binding region" description="H-T-H motif" evidence="2">
    <location>
        <begin position="39"/>
        <end position="58"/>
    </location>
</feature>
<dbReference type="InterPro" id="IPR050109">
    <property type="entry name" value="HTH-type_TetR-like_transc_reg"/>
</dbReference>
<feature type="domain" description="HTH tetR-type" evidence="3">
    <location>
        <begin position="16"/>
        <end position="76"/>
    </location>
</feature>
<reference evidence="4 5" key="1">
    <citation type="submission" date="2019-04" db="EMBL/GenBank/DDBJ databases">
        <title>Crypto-aerobic microbial life in anoxic (sulfidic) marine sediments.</title>
        <authorList>
            <person name="Bhattacharya S."/>
            <person name="Roy C."/>
            <person name="Mondal N."/>
            <person name="Sarkar J."/>
            <person name="Mandal S."/>
            <person name="Rameez M.J."/>
            <person name="Ghosh W."/>
        </authorList>
    </citation>
    <scope>NUCLEOTIDE SEQUENCE [LARGE SCALE GENOMIC DNA]</scope>
    <source>
        <strain evidence="4 5">SBBB</strain>
    </source>
</reference>
<evidence type="ECO:0000256" key="2">
    <source>
        <dbReference type="PROSITE-ProRule" id="PRU00335"/>
    </source>
</evidence>
<dbReference type="EMBL" id="SWAV01000001">
    <property type="protein sequence ID" value="TKA93015.1"/>
    <property type="molecule type" value="Genomic_DNA"/>
</dbReference>
<keyword evidence="1 2" id="KW-0238">DNA-binding</keyword>
<sequence>MINASILERQFPGRRAQLKRDILLQALQCFNAHGLEATTIDMIKVQCDTSVGAIYHHFQNKDGLVAALFLAALEDQQQLMQDYLEQADNLRDGIAALVYSYVDWVEAQPDWARFQYQAYSSVSKGPHGEELARRNSERGRQVAQWLAEREQGAQLRDWPSELRASLIIGQSENYCRSWLSGRASTPPTAYREMLAEAAWRSVSN</sequence>
<organism evidence="4 5">
    <name type="scientific">Halopseudomonas bauzanensis</name>
    <dbReference type="NCBI Taxonomy" id="653930"/>
    <lineage>
        <taxon>Bacteria</taxon>
        <taxon>Pseudomonadati</taxon>
        <taxon>Pseudomonadota</taxon>
        <taxon>Gammaproteobacteria</taxon>
        <taxon>Pseudomonadales</taxon>
        <taxon>Pseudomonadaceae</taxon>
        <taxon>Halopseudomonas</taxon>
    </lineage>
</organism>
<evidence type="ECO:0000313" key="4">
    <source>
        <dbReference type="EMBL" id="TKA93015.1"/>
    </source>
</evidence>
<dbReference type="Pfam" id="PF00440">
    <property type="entry name" value="TetR_N"/>
    <property type="match status" value="1"/>
</dbReference>
<dbReference type="SUPFAM" id="SSF46689">
    <property type="entry name" value="Homeodomain-like"/>
    <property type="match status" value="1"/>
</dbReference>
<gene>
    <name evidence="4" type="ORF">FA869_02180</name>
</gene>
<dbReference type="Gene3D" id="1.10.357.10">
    <property type="entry name" value="Tetracycline Repressor, domain 2"/>
    <property type="match status" value="1"/>
</dbReference>
<name>A0A4U0YNG9_9GAMM</name>
<dbReference type="Proteomes" id="UP000305198">
    <property type="component" value="Unassembled WGS sequence"/>
</dbReference>
<dbReference type="GO" id="GO:0003700">
    <property type="term" value="F:DNA-binding transcription factor activity"/>
    <property type="evidence" value="ECO:0007669"/>
    <property type="project" value="TreeGrafter"/>
</dbReference>
<evidence type="ECO:0000256" key="1">
    <source>
        <dbReference type="ARBA" id="ARBA00023125"/>
    </source>
</evidence>
<dbReference type="RefSeq" id="WP_136868658.1">
    <property type="nucleotide sequence ID" value="NZ_SWAV01000001.1"/>
</dbReference>
<evidence type="ECO:0000313" key="5">
    <source>
        <dbReference type="Proteomes" id="UP000305198"/>
    </source>
</evidence>
<dbReference type="InterPro" id="IPR001647">
    <property type="entry name" value="HTH_TetR"/>
</dbReference>
<dbReference type="PANTHER" id="PTHR30055">
    <property type="entry name" value="HTH-TYPE TRANSCRIPTIONAL REGULATOR RUTR"/>
    <property type="match status" value="1"/>
</dbReference>
<dbReference type="PANTHER" id="PTHR30055:SF187">
    <property type="entry name" value="TRANSCRIPTIONAL REGULATORY PROTEIN"/>
    <property type="match status" value="1"/>
</dbReference>
<dbReference type="InterPro" id="IPR036271">
    <property type="entry name" value="Tet_transcr_reg_TetR-rel_C_sf"/>
</dbReference>